<feature type="transmembrane region" description="Helical" evidence="11">
    <location>
        <begin position="411"/>
        <end position="429"/>
    </location>
</feature>
<keyword evidence="12" id="KW-0378">Hydrolase</keyword>
<keyword evidence="9 11" id="KW-0472">Membrane</keyword>
<keyword evidence="13" id="KW-1185">Reference proteome</keyword>
<keyword evidence="7 11" id="KW-0256">Endoplasmic reticulum</keyword>
<dbReference type="GO" id="GO:0000030">
    <property type="term" value="F:mannosyltransferase activity"/>
    <property type="evidence" value="ECO:0007669"/>
    <property type="project" value="TreeGrafter"/>
</dbReference>
<dbReference type="PANTHER" id="PTHR28533">
    <property type="entry name" value="PROTEIN PBN1"/>
    <property type="match status" value="1"/>
</dbReference>
<dbReference type="AlphaFoldDB" id="A0A9P7BBG1"/>
<keyword evidence="5 11" id="KW-0337">GPI-anchor biosynthesis</keyword>
<dbReference type="InterPro" id="IPR013233">
    <property type="entry name" value="PIG-X/PBN1"/>
</dbReference>
<comment type="subcellular location">
    <subcellularLocation>
        <location evidence="11">Endoplasmic reticulum membrane</location>
        <topology evidence="11">Single-pass membrane protein</topology>
    </subcellularLocation>
    <subcellularLocation>
        <location evidence="1">Endoplasmic reticulum membrane</location>
        <topology evidence="1">Single-pass type III membrane protein</topology>
    </subcellularLocation>
</comment>
<evidence type="ECO:0000313" key="12">
    <source>
        <dbReference type="EMBL" id="KAG0668302.1"/>
    </source>
</evidence>
<evidence type="ECO:0000256" key="4">
    <source>
        <dbReference type="ARBA" id="ARBA00020410"/>
    </source>
</evidence>
<evidence type="ECO:0000256" key="8">
    <source>
        <dbReference type="ARBA" id="ARBA00022989"/>
    </source>
</evidence>
<keyword evidence="8 11" id="KW-1133">Transmembrane helix</keyword>
<evidence type="ECO:0000256" key="5">
    <source>
        <dbReference type="ARBA" id="ARBA00022502"/>
    </source>
</evidence>
<organism evidence="12 13">
    <name type="scientific">Maudiozyma exigua</name>
    <name type="common">Yeast</name>
    <name type="synonym">Kazachstania exigua</name>
    <dbReference type="NCBI Taxonomy" id="34358"/>
    <lineage>
        <taxon>Eukaryota</taxon>
        <taxon>Fungi</taxon>
        <taxon>Dikarya</taxon>
        <taxon>Ascomycota</taxon>
        <taxon>Saccharomycotina</taxon>
        <taxon>Saccharomycetes</taxon>
        <taxon>Saccharomycetales</taxon>
        <taxon>Saccharomycetaceae</taxon>
        <taxon>Maudiozyma</taxon>
    </lineage>
</organism>
<accession>A0A9P7BBG1</accession>
<protein>
    <recommendedName>
        <fullName evidence="4 11">Protein PBN1</fullName>
    </recommendedName>
</protein>
<dbReference type="SMART" id="SM00780">
    <property type="entry name" value="PIG-X"/>
    <property type="match status" value="1"/>
</dbReference>
<dbReference type="Pfam" id="PF08320">
    <property type="entry name" value="PIG-X"/>
    <property type="match status" value="1"/>
</dbReference>
<comment type="caution">
    <text evidence="12">The sequence shown here is derived from an EMBL/GenBank/DDBJ whole genome shotgun (WGS) entry which is preliminary data.</text>
</comment>
<dbReference type="Proteomes" id="UP000750334">
    <property type="component" value="Unassembled WGS sequence"/>
</dbReference>
<name>A0A9P7BBG1_MAUEX</name>
<dbReference type="InterPro" id="IPR042322">
    <property type="entry name" value="Pbn1"/>
</dbReference>
<dbReference type="EMBL" id="PUHR01000071">
    <property type="protein sequence ID" value="KAG0668302.1"/>
    <property type="molecule type" value="Genomic_DNA"/>
</dbReference>
<dbReference type="GO" id="GO:0005789">
    <property type="term" value="C:endoplasmic reticulum membrane"/>
    <property type="evidence" value="ECO:0007669"/>
    <property type="project" value="UniProtKB-SubCell"/>
</dbReference>
<evidence type="ECO:0000256" key="7">
    <source>
        <dbReference type="ARBA" id="ARBA00022824"/>
    </source>
</evidence>
<evidence type="ECO:0000256" key="9">
    <source>
        <dbReference type="ARBA" id="ARBA00023136"/>
    </source>
</evidence>
<keyword evidence="12" id="KW-0645">Protease</keyword>
<evidence type="ECO:0000256" key="11">
    <source>
        <dbReference type="RuleBase" id="RU366056"/>
    </source>
</evidence>
<evidence type="ECO:0000256" key="3">
    <source>
        <dbReference type="ARBA" id="ARBA00010345"/>
    </source>
</evidence>
<dbReference type="GO" id="GO:0008233">
    <property type="term" value="F:peptidase activity"/>
    <property type="evidence" value="ECO:0007669"/>
    <property type="project" value="UniProtKB-KW"/>
</dbReference>
<proteinExistence type="inferred from homology"/>
<dbReference type="GO" id="GO:0006506">
    <property type="term" value="P:GPI anchor biosynthetic process"/>
    <property type="evidence" value="ECO:0007669"/>
    <property type="project" value="UniProtKB-KW"/>
</dbReference>
<dbReference type="GO" id="GO:0006508">
    <property type="term" value="P:proteolysis"/>
    <property type="evidence" value="ECO:0007669"/>
    <property type="project" value="UniProtKB-KW"/>
</dbReference>
<evidence type="ECO:0000256" key="1">
    <source>
        <dbReference type="ARBA" id="ARBA00004643"/>
    </source>
</evidence>
<keyword evidence="6 11" id="KW-0812">Transmembrane</keyword>
<evidence type="ECO:0000256" key="10">
    <source>
        <dbReference type="ARBA" id="ARBA00023180"/>
    </source>
</evidence>
<gene>
    <name evidence="12" type="primary">PBN1</name>
    <name evidence="12" type="ORF">C6P45_004810</name>
</gene>
<evidence type="ECO:0000313" key="13">
    <source>
        <dbReference type="Proteomes" id="UP000750334"/>
    </source>
</evidence>
<dbReference type="GO" id="GO:1990529">
    <property type="term" value="C:glycosylphosphatidylinositol-mannosyltransferase I complex"/>
    <property type="evidence" value="ECO:0007669"/>
    <property type="project" value="TreeGrafter"/>
</dbReference>
<comment type="pathway">
    <text evidence="2 11">Glycolipid biosynthesis; glycosylphosphatidylinositol-anchor biosynthesis.</text>
</comment>
<keyword evidence="10" id="KW-0325">Glycoprotein</keyword>
<sequence length="448" mass="51717">MAMISERITVLFKSEESLNECVVQDETSLKLTGCIEPYVIQRRFTLPVENMNKMRFTWRGRSHSPSMISPSLNFGANLYSDHILDPKYGQIGITNPIYTLYHNDGETANDLLEIFFKELNLDIDLNRIVDWDLGNKQYDIIVTDDSKLQINEYNEVAPNTVISPITKKSSKNDPSNNMQINKLEVGLFYADLIENENINLSGLRCLWEENGEKIEKCIKTSLLYKSSFAPVKSDERQLINVFFEEPVGLHPKLLIDMTNVTLHNQKYNDCEYYLFSQLPLELFVDKFQSEPVFVFGEDNLESPDYKLSNMTWGSETLFTLKGGEVNEVTLHSRYISPQTGNIGERNVSFIPQIILACDTGIDSIDRNPFYSKHLGYESFFTKDTIFYPLKSEELIVPIPYPSFDNYKNVEMMTSFVLILSIFYLLFKLFGPLSFRTKSRPVPEQKKHD</sequence>
<evidence type="ECO:0000256" key="6">
    <source>
        <dbReference type="ARBA" id="ARBA00022692"/>
    </source>
</evidence>
<comment type="similarity">
    <text evidence="3 11">Belongs to the PIGX family.</text>
</comment>
<dbReference type="OrthoDB" id="5546453at2759"/>
<reference evidence="12 13" key="1">
    <citation type="submission" date="2020-11" db="EMBL/GenBank/DDBJ databases">
        <title>Kefir isolates.</title>
        <authorList>
            <person name="Marcisauskas S."/>
            <person name="Kim Y."/>
            <person name="Blasche S."/>
        </authorList>
    </citation>
    <scope>NUCLEOTIDE SEQUENCE [LARGE SCALE GENOMIC DNA]</scope>
    <source>
        <strain evidence="12 13">OG2</strain>
    </source>
</reference>
<evidence type="ECO:0000256" key="2">
    <source>
        <dbReference type="ARBA" id="ARBA00004687"/>
    </source>
</evidence>
<comment type="function">
    <text evidence="11">Required for proper folding and/or the stability of a subset of proteins in the endoplasmic reticulum. Component of glycosylphosphatidylinositol-mannosyltransferase 1 which transfers the first of the 4 mannoses in the GPI-anchor precursors during GPI-anchor biosynthesis. Probably acts by stabilizing the mannosyltransferase GPI14.</text>
</comment>
<dbReference type="PANTHER" id="PTHR28533:SF1">
    <property type="entry name" value="PROTEIN PBN1"/>
    <property type="match status" value="1"/>
</dbReference>